<dbReference type="PROSITE" id="PS00216">
    <property type="entry name" value="SUGAR_TRANSPORT_1"/>
    <property type="match status" value="1"/>
</dbReference>
<comment type="subcellular location">
    <subcellularLocation>
        <location evidence="1">Membrane</location>
        <topology evidence="1">Multi-pass membrane protein</topology>
    </subcellularLocation>
</comment>
<dbReference type="InterPro" id="IPR005829">
    <property type="entry name" value="Sugar_transporter_CS"/>
</dbReference>
<keyword evidence="3" id="KW-0813">Transport</keyword>
<feature type="transmembrane region" description="Helical" evidence="7">
    <location>
        <begin position="96"/>
        <end position="115"/>
    </location>
</feature>
<evidence type="ECO:0000313" key="9">
    <source>
        <dbReference type="Proteomes" id="UP000887540"/>
    </source>
</evidence>
<keyword evidence="5 7" id="KW-1133">Transmembrane helix</keyword>
<dbReference type="Gene3D" id="1.20.1250.20">
    <property type="entry name" value="MFS general substrate transporter like domains"/>
    <property type="match status" value="2"/>
</dbReference>
<organism evidence="9 10">
    <name type="scientific">Acrobeloides nanus</name>
    <dbReference type="NCBI Taxonomy" id="290746"/>
    <lineage>
        <taxon>Eukaryota</taxon>
        <taxon>Metazoa</taxon>
        <taxon>Ecdysozoa</taxon>
        <taxon>Nematoda</taxon>
        <taxon>Chromadorea</taxon>
        <taxon>Rhabditida</taxon>
        <taxon>Tylenchina</taxon>
        <taxon>Cephalobomorpha</taxon>
        <taxon>Cephaloboidea</taxon>
        <taxon>Cephalobidae</taxon>
        <taxon>Acrobeloides</taxon>
    </lineage>
</organism>
<dbReference type="PROSITE" id="PS00217">
    <property type="entry name" value="SUGAR_TRANSPORT_2"/>
    <property type="match status" value="1"/>
</dbReference>
<evidence type="ECO:0000256" key="3">
    <source>
        <dbReference type="ARBA" id="ARBA00022448"/>
    </source>
</evidence>
<protein>
    <submittedName>
        <fullName evidence="10">Major facilitator superfamily (MFS) profile domain-containing protein</fullName>
    </submittedName>
</protein>
<evidence type="ECO:0000259" key="8">
    <source>
        <dbReference type="PROSITE" id="PS50850"/>
    </source>
</evidence>
<evidence type="ECO:0000256" key="2">
    <source>
        <dbReference type="ARBA" id="ARBA00010992"/>
    </source>
</evidence>
<feature type="domain" description="Major facilitator superfamily (MFS) profile" evidence="8">
    <location>
        <begin position="27"/>
        <end position="306"/>
    </location>
</feature>
<dbReference type="InterPro" id="IPR003663">
    <property type="entry name" value="Sugar/inositol_transpt"/>
</dbReference>
<reference evidence="10" key="1">
    <citation type="submission" date="2022-11" db="UniProtKB">
        <authorList>
            <consortium name="WormBaseParasite"/>
        </authorList>
    </citation>
    <scope>IDENTIFICATION</scope>
</reference>
<evidence type="ECO:0000256" key="6">
    <source>
        <dbReference type="ARBA" id="ARBA00023136"/>
    </source>
</evidence>
<dbReference type="AlphaFoldDB" id="A0A914D772"/>
<proteinExistence type="inferred from homology"/>
<dbReference type="GO" id="GO:0005366">
    <property type="term" value="F:myo-inositol:proton symporter activity"/>
    <property type="evidence" value="ECO:0007669"/>
    <property type="project" value="TreeGrafter"/>
</dbReference>
<feature type="transmembrane region" description="Helical" evidence="7">
    <location>
        <begin position="60"/>
        <end position="84"/>
    </location>
</feature>
<dbReference type="SUPFAM" id="SSF103473">
    <property type="entry name" value="MFS general substrate transporter"/>
    <property type="match status" value="1"/>
</dbReference>
<dbReference type="GO" id="GO:0016324">
    <property type="term" value="C:apical plasma membrane"/>
    <property type="evidence" value="ECO:0007669"/>
    <property type="project" value="TreeGrafter"/>
</dbReference>
<dbReference type="InterPro" id="IPR020846">
    <property type="entry name" value="MFS_dom"/>
</dbReference>
<dbReference type="InterPro" id="IPR005828">
    <property type="entry name" value="MFS_sugar_transport-like"/>
</dbReference>
<comment type="similarity">
    <text evidence="2">Belongs to the major facilitator superfamily. Sugar transporter (TC 2.A.1.1) family.</text>
</comment>
<dbReference type="PRINTS" id="PR00171">
    <property type="entry name" value="SUGRTRNSPORT"/>
</dbReference>
<evidence type="ECO:0000256" key="5">
    <source>
        <dbReference type="ARBA" id="ARBA00022989"/>
    </source>
</evidence>
<dbReference type="InterPro" id="IPR036259">
    <property type="entry name" value="MFS_trans_sf"/>
</dbReference>
<dbReference type="Pfam" id="PF00083">
    <property type="entry name" value="Sugar_tr"/>
    <property type="match status" value="1"/>
</dbReference>
<dbReference type="PANTHER" id="PTHR48020">
    <property type="entry name" value="PROTON MYO-INOSITOL COTRANSPORTER"/>
    <property type="match status" value="1"/>
</dbReference>
<dbReference type="PANTHER" id="PTHR48020:SF12">
    <property type="entry name" value="PROTON MYO-INOSITOL COTRANSPORTER"/>
    <property type="match status" value="1"/>
</dbReference>
<feature type="transmembrane region" description="Helical" evidence="7">
    <location>
        <begin position="274"/>
        <end position="295"/>
    </location>
</feature>
<feature type="transmembrane region" description="Helical" evidence="7">
    <location>
        <begin position="245"/>
        <end position="268"/>
    </location>
</feature>
<dbReference type="InterPro" id="IPR050814">
    <property type="entry name" value="Myo-inositol_Transporter"/>
</dbReference>
<dbReference type="WBParaSite" id="ACRNAN_scaffold2043.g17163.t1">
    <property type="protein sequence ID" value="ACRNAN_scaffold2043.g17163.t1"/>
    <property type="gene ID" value="ACRNAN_scaffold2043.g17163"/>
</dbReference>
<evidence type="ECO:0000256" key="1">
    <source>
        <dbReference type="ARBA" id="ARBA00004141"/>
    </source>
</evidence>
<keyword evidence="4 7" id="KW-0812">Transmembrane</keyword>
<keyword evidence="9" id="KW-1185">Reference proteome</keyword>
<evidence type="ECO:0000313" key="10">
    <source>
        <dbReference type="WBParaSite" id="ACRNAN_scaffold2043.g17163.t1"/>
    </source>
</evidence>
<evidence type="ECO:0000256" key="4">
    <source>
        <dbReference type="ARBA" id="ARBA00022692"/>
    </source>
</evidence>
<sequence>MVHIHTTQNSQNQPKHLPKLGWFIYLLATAAMLGGFLYGYNSGIVSPALIYLPNDSDMKPMSYTWIELVVAITPGMAGVGALPAGMFSDKFGRKKVIISSSIIYGVGALLCAIAFNKWILLIGRIFIGLGLGLSSMIVPVYVSEASPVHIRAGVIVPSSRNDSLNSHTKHYDTCMKFSNCDNCVTSEHCGFCTTKSSKSGYCLPVDKDNPDKYSSAGYCKDKDDLKKHNITQKYQWSNDYCHTDYTVWILIFVFIYLAFFGAEFYPLWASGTCVSITTFVHWFFNLIITLTFLSLNEAITKYGNHF</sequence>
<feature type="transmembrane region" description="Helical" evidence="7">
    <location>
        <begin position="121"/>
        <end position="142"/>
    </location>
</feature>
<dbReference type="Proteomes" id="UP000887540">
    <property type="component" value="Unplaced"/>
</dbReference>
<feature type="transmembrane region" description="Helical" evidence="7">
    <location>
        <begin position="20"/>
        <end position="40"/>
    </location>
</feature>
<keyword evidence="6 7" id="KW-0472">Membrane</keyword>
<accession>A0A914D772</accession>
<dbReference type="PROSITE" id="PS50850">
    <property type="entry name" value="MFS"/>
    <property type="match status" value="1"/>
</dbReference>
<name>A0A914D772_9BILA</name>
<evidence type="ECO:0000256" key="7">
    <source>
        <dbReference type="SAM" id="Phobius"/>
    </source>
</evidence>